<evidence type="ECO:0000256" key="1">
    <source>
        <dbReference type="SAM" id="SignalP"/>
    </source>
</evidence>
<proteinExistence type="predicted"/>
<evidence type="ECO:0008006" key="4">
    <source>
        <dbReference type="Google" id="ProtNLM"/>
    </source>
</evidence>
<evidence type="ECO:0000313" key="3">
    <source>
        <dbReference type="Proteomes" id="UP000286701"/>
    </source>
</evidence>
<feature type="signal peptide" evidence="1">
    <location>
        <begin position="1"/>
        <end position="17"/>
    </location>
</feature>
<comment type="caution">
    <text evidence="2">The sequence shown here is derived from an EMBL/GenBank/DDBJ whole genome shotgun (WGS) entry which is preliminary data.</text>
</comment>
<gene>
    <name evidence="2" type="ORF">EPL05_18785</name>
</gene>
<keyword evidence="1" id="KW-0732">Signal</keyword>
<feature type="chain" id="PRO_5018592919" description="Esterase" evidence="1">
    <location>
        <begin position="18"/>
        <end position="567"/>
    </location>
</feature>
<reference evidence="2 3" key="1">
    <citation type="submission" date="2019-01" db="EMBL/GenBank/DDBJ databases">
        <title>Mucilaginibacter antarcticum sp. nov., isolated from antarctic soil.</title>
        <authorList>
            <person name="Yan Y.-Q."/>
            <person name="Du Z.-J."/>
        </authorList>
    </citation>
    <scope>NUCLEOTIDE SEQUENCE [LARGE SCALE GENOMIC DNA]</scope>
    <source>
        <strain evidence="2 3">F01003</strain>
    </source>
</reference>
<name>A0A3S3ULV2_9SPHI</name>
<dbReference type="SUPFAM" id="SSF53474">
    <property type="entry name" value="alpha/beta-Hydrolases"/>
    <property type="match status" value="1"/>
</dbReference>
<organism evidence="2 3">
    <name type="scientific">Mucilaginibacter gilvus</name>
    <dbReference type="NCBI Taxonomy" id="2305909"/>
    <lineage>
        <taxon>Bacteria</taxon>
        <taxon>Pseudomonadati</taxon>
        <taxon>Bacteroidota</taxon>
        <taxon>Sphingobacteriia</taxon>
        <taxon>Sphingobacteriales</taxon>
        <taxon>Sphingobacteriaceae</taxon>
        <taxon>Mucilaginibacter</taxon>
    </lineage>
</organism>
<dbReference type="AlphaFoldDB" id="A0A3S3ULV2"/>
<keyword evidence="3" id="KW-1185">Reference proteome</keyword>
<dbReference type="PANTHER" id="PTHR48098">
    <property type="entry name" value="ENTEROCHELIN ESTERASE-RELATED"/>
    <property type="match status" value="1"/>
</dbReference>
<dbReference type="OrthoDB" id="9768282at2"/>
<protein>
    <recommendedName>
        <fullName evidence="4">Esterase</fullName>
    </recommendedName>
</protein>
<dbReference type="RefSeq" id="WP_128535522.1">
    <property type="nucleotide sequence ID" value="NZ_SBIW01000008.1"/>
</dbReference>
<dbReference type="InterPro" id="IPR050583">
    <property type="entry name" value="Mycobacterial_A85_antigen"/>
</dbReference>
<dbReference type="PANTHER" id="PTHR48098:SF3">
    <property type="entry name" value="IRON(III) ENTEROBACTIN ESTERASE"/>
    <property type="match status" value="1"/>
</dbReference>
<dbReference type="Proteomes" id="UP000286701">
    <property type="component" value="Unassembled WGS sequence"/>
</dbReference>
<dbReference type="EMBL" id="SBIW01000008">
    <property type="protein sequence ID" value="RWY49450.1"/>
    <property type="molecule type" value="Genomic_DNA"/>
</dbReference>
<accession>A0A3S3ULV2</accession>
<dbReference type="InterPro" id="IPR029058">
    <property type="entry name" value="AB_hydrolase_fold"/>
</dbReference>
<dbReference type="Gene3D" id="3.40.50.1820">
    <property type="entry name" value="alpha/beta hydrolase"/>
    <property type="match status" value="1"/>
</dbReference>
<sequence length="567" mass="65180">MKKLLYLLLFFAIPSQAQTFRITIDVSLHTGPLDGRLLLLFANNDKSEPRFQIGDNLQTQQVFGVDVEGWQPGTSRSVDVQAFGYPVERLKDMPAGDYYVQVLLHKYETFHLKTGQTVKLPMDRGEGQHWNIAPGNIYSQTVKLHIDPIVNNEIALTISKIIPPIALPADTRYIKHIRIQSKLLTEFWGRPMYLGANILLPGGFEEHRKVKYPMAIFHGHFPADFEGFRTTVPDANLKPDTSARFHITGYNRIEQQEAYDFYKQWTGPKFPRVLAVEIQHANPYYDDSYAVNSANLGPYGDAITYELIPEIEKRFRGIGKGWARFVYGGSTGGWEALAVQVLYPDEYNGSYAACPDPVDFHHYTTMNIYKDKNAYYPESDFKKTPRPGERDYLGHVQATLKEINQRELALGTRSRSGDQFDIWEAVFSPMDKDGYPKRIFDKYTGAIDTSVANYWRDNFDLTHIIKRDWPKIGNKLKGKIHIYVGDMDTYYLNNAVYTAEDMLKKLSNPECNCQVDYGDRAEHCWNGDHTQPNYISRLRYHQMFIKKWAGEVGGRAPKGADLKSWRY</sequence>
<evidence type="ECO:0000313" key="2">
    <source>
        <dbReference type="EMBL" id="RWY49450.1"/>
    </source>
</evidence>